<feature type="domain" description="HTH tetR-type" evidence="5">
    <location>
        <begin position="34"/>
        <end position="94"/>
    </location>
</feature>
<reference evidence="7" key="1">
    <citation type="journal article" date="2019" name="Int. J. Syst. Evol. Microbiol.">
        <title>The Global Catalogue of Microorganisms (GCM) 10K type strain sequencing project: providing services to taxonomists for standard genome sequencing and annotation.</title>
        <authorList>
            <consortium name="The Broad Institute Genomics Platform"/>
            <consortium name="The Broad Institute Genome Sequencing Center for Infectious Disease"/>
            <person name="Wu L."/>
            <person name="Ma J."/>
        </authorList>
    </citation>
    <scope>NUCLEOTIDE SEQUENCE [LARGE SCALE GENOMIC DNA]</scope>
    <source>
        <strain evidence="7">JCM 16013</strain>
    </source>
</reference>
<name>A0ABP5DDN0_9ACTN</name>
<dbReference type="InterPro" id="IPR004111">
    <property type="entry name" value="Repressor_TetR_C"/>
</dbReference>
<keyword evidence="1" id="KW-0805">Transcription regulation</keyword>
<protein>
    <submittedName>
        <fullName evidence="6">TetR/AcrR family transcriptional regulator</fullName>
    </submittedName>
</protein>
<dbReference type="Pfam" id="PF02909">
    <property type="entry name" value="TetR_C_1"/>
    <property type="match status" value="1"/>
</dbReference>
<dbReference type="InterPro" id="IPR009057">
    <property type="entry name" value="Homeodomain-like_sf"/>
</dbReference>
<proteinExistence type="predicted"/>
<accession>A0ABP5DDN0</accession>
<dbReference type="PROSITE" id="PS50977">
    <property type="entry name" value="HTH_TETR_2"/>
    <property type="match status" value="1"/>
</dbReference>
<evidence type="ECO:0000256" key="4">
    <source>
        <dbReference type="PROSITE-ProRule" id="PRU00335"/>
    </source>
</evidence>
<dbReference type="SUPFAM" id="SSF46689">
    <property type="entry name" value="Homeodomain-like"/>
    <property type="match status" value="1"/>
</dbReference>
<keyword evidence="7" id="KW-1185">Reference proteome</keyword>
<evidence type="ECO:0000313" key="6">
    <source>
        <dbReference type="EMBL" id="GAA1978451.1"/>
    </source>
</evidence>
<evidence type="ECO:0000313" key="7">
    <source>
        <dbReference type="Proteomes" id="UP001499854"/>
    </source>
</evidence>
<organism evidence="6 7">
    <name type="scientific">Catenulispora subtropica</name>
    <dbReference type="NCBI Taxonomy" id="450798"/>
    <lineage>
        <taxon>Bacteria</taxon>
        <taxon>Bacillati</taxon>
        <taxon>Actinomycetota</taxon>
        <taxon>Actinomycetes</taxon>
        <taxon>Catenulisporales</taxon>
        <taxon>Catenulisporaceae</taxon>
        <taxon>Catenulispora</taxon>
    </lineage>
</organism>
<dbReference type="Gene3D" id="1.10.10.60">
    <property type="entry name" value="Homeodomain-like"/>
    <property type="match status" value="1"/>
</dbReference>
<feature type="DNA-binding region" description="H-T-H motif" evidence="4">
    <location>
        <begin position="57"/>
        <end position="76"/>
    </location>
</feature>
<evidence type="ECO:0000259" key="5">
    <source>
        <dbReference type="PROSITE" id="PS50977"/>
    </source>
</evidence>
<evidence type="ECO:0000256" key="1">
    <source>
        <dbReference type="ARBA" id="ARBA00023015"/>
    </source>
</evidence>
<dbReference type="PANTHER" id="PTHR30055:SF151">
    <property type="entry name" value="TRANSCRIPTIONAL REGULATORY PROTEIN"/>
    <property type="match status" value="1"/>
</dbReference>
<dbReference type="Gene3D" id="1.10.357.10">
    <property type="entry name" value="Tetracycline Repressor, domain 2"/>
    <property type="match status" value="1"/>
</dbReference>
<evidence type="ECO:0000256" key="2">
    <source>
        <dbReference type="ARBA" id="ARBA00023125"/>
    </source>
</evidence>
<keyword evidence="3" id="KW-0804">Transcription</keyword>
<evidence type="ECO:0000256" key="3">
    <source>
        <dbReference type="ARBA" id="ARBA00023163"/>
    </source>
</evidence>
<dbReference type="EMBL" id="BAAAQM010000025">
    <property type="protein sequence ID" value="GAA1978451.1"/>
    <property type="molecule type" value="Genomic_DNA"/>
</dbReference>
<keyword evidence="2 4" id="KW-0238">DNA-binding</keyword>
<dbReference type="InterPro" id="IPR050109">
    <property type="entry name" value="HTH-type_TetR-like_transc_reg"/>
</dbReference>
<dbReference type="Pfam" id="PF00440">
    <property type="entry name" value="TetR_N"/>
    <property type="match status" value="1"/>
</dbReference>
<dbReference type="InterPro" id="IPR001647">
    <property type="entry name" value="HTH_TetR"/>
</dbReference>
<comment type="caution">
    <text evidence="6">The sequence shown here is derived from an EMBL/GenBank/DDBJ whole genome shotgun (WGS) entry which is preliminary data.</text>
</comment>
<dbReference type="PANTHER" id="PTHR30055">
    <property type="entry name" value="HTH-TYPE TRANSCRIPTIONAL REGULATOR RUTR"/>
    <property type="match status" value="1"/>
</dbReference>
<gene>
    <name evidence="6" type="ORF">GCM10009838_44050</name>
</gene>
<sequence length="250" mass="27218">MGKTKSAGAPAKEADVPRSIWERLETAPRSGRATLTHPQIAAAAVALADAEGLEALSMRKLAESLGVATMALYRYVDSKDELLELMIDAVVDPSVLTADLGDWRAVFREIATRHRETSLAHPWLVAAQAQVPNLLTPARNEVAERMIGALDPLPLTGDQKMQFIRAIDGFARGASGAEVNRRMMMERRGYGPDGDVRLLLRGSMQWLLRSGRYPRMAKLVRDGLAPVDSAAEFEIGVDAMLDGLAVRFGI</sequence>
<dbReference type="SUPFAM" id="SSF48498">
    <property type="entry name" value="Tetracyclin repressor-like, C-terminal domain"/>
    <property type="match status" value="1"/>
</dbReference>
<dbReference type="Proteomes" id="UP001499854">
    <property type="component" value="Unassembled WGS sequence"/>
</dbReference>
<dbReference type="RefSeq" id="WP_344658970.1">
    <property type="nucleotide sequence ID" value="NZ_BAAAQM010000025.1"/>
</dbReference>
<dbReference type="InterPro" id="IPR036271">
    <property type="entry name" value="Tet_transcr_reg_TetR-rel_C_sf"/>
</dbReference>